<reference evidence="4 5" key="1">
    <citation type="submission" date="2016-06" db="EMBL/GenBank/DDBJ databases">
        <title>Gene turnover analysis identifies the evolutionary adaptation of the extremophile Acidithiobacillus caldus.</title>
        <authorList>
            <person name="Zhang X."/>
        </authorList>
    </citation>
    <scope>NUCLEOTIDE SEQUENCE [LARGE SCALE GENOMIC DNA]</scope>
    <source>
        <strain evidence="2 4">DX</strain>
        <strain evidence="3 5">S1</strain>
    </source>
</reference>
<accession>A0A1E7YSP5</accession>
<evidence type="ECO:0000313" key="5">
    <source>
        <dbReference type="Proteomes" id="UP000175707"/>
    </source>
</evidence>
<dbReference type="InterPro" id="IPR036390">
    <property type="entry name" value="WH_DNA-bd_sf"/>
</dbReference>
<proteinExistence type="predicted"/>
<evidence type="ECO:0000313" key="3">
    <source>
        <dbReference type="EMBL" id="OFC48558.1"/>
    </source>
</evidence>
<organism evidence="3 5">
    <name type="scientific">Acidithiobacillus caldus</name>
    <dbReference type="NCBI Taxonomy" id="33059"/>
    <lineage>
        <taxon>Bacteria</taxon>
        <taxon>Pseudomonadati</taxon>
        <taxon>Pseudomonadota</taxon>
        <taxon>Acidithiobacillia</taxon>
        <taxon>Acidithiobacillales</taxon>
        <taxon>Acidithiobacillaceae</taxon>
        <taxon>Acidithiobacillus</taxon>
    </lineage>
</organism>
<dbReference type="Proteomes" id="UP000175707">
    <property type="component" value="Unassembled WGS sequence"/>
</dbReference>
<dbReference type="Proteomes" id="UP000175616">
    <property type="component" value="Unassembled WGS sequence"/>
</dbReference>
<dbReference type="EMBL" id="LZYE01000092">
    <property type="protein sequence ID" value="OFC37176.1"/>
    <property type="molecule type" value="Genomic_DNA"/>
</dbReference>
<protein>
    <submittedName>
        <fullName evidence="3">Uncharacterized protein</fullName>
    </submittedName>
</protein>
<dbReference type="SUPFAM" id="SSF46785">
    <property type="entry name" value="Winged helix' DNA-binding domain"/>
    <property type="match status" value="1"/>
</dbReference>
<evidence type="ECO:0000256" key="1">
    <source>
        <dbReference type="SAM" id="MobiDB-lite"/>
    </source>
</evidence>
<comment type="caution">
    <text evidence="3">The sequence shown here is derived from an EMBL/GenBank/DDBJ whole genome shotgun (WGS) entry which is preliminary data.</text>
</comment>
<gene>
    <name evidence="2" type="ORF">BAE27_04365</name>
    <name evidence="3" type="ORF">BAE30_13405</name>
</gene>
<evidence type="ECO:0000313" key="4">
    <source>
        <dbReference type="Proteomes" id="UP000175616"/>
    </source>
</evidence>
<evidence type="ECO:0000313" key="2">
    <source>
        <dbReference type="EMBL" id="OFC37176.1"/>
    </source>
</evidence>
<dbReference type="AlphaFoldDB" id="A0A1E7YSP5"/>
<name>A0A1E7YSP5_9PROT</name>
<feature type="region of interest" description="Disordered" evidence="1">
    <location>
        <begin position="1"/>
        <end position="31"/>
    </location>
</feature>
<sequence>MGTKAPEGQTESPQKASAATKEGGGESMGMGMMKKMMGQMGQGGGGPMAMMQKMMGQKGEGAESGGNPMQQMMGTCMAMCTEMLDTMRRTTSLAVYAQPELHQLFEEWLAAREGDVLKLIEERGSLDPEALTTALSMSPASMTTLLAHLQNQGKIRLRAEIAEKS</sequence>
<dbReference type="EMBL" id="LZYH01000891">
    <property type="protein sequence ID" value="OFC48558.1"/>
    <property type="molecule type" value="Genomic_DNA"/>
</dbReference>